<organism evidence="1 2">
    <name type="scientific">Klebsiella variicola</name>
    <dbReference type="NCBI Taxonomy" id="244366"/>
    <lineage>
        <taxon>Bacteria</taxon>
        <taxon>Pseudomonadati</taxon>
        <taxon>Pseudomonadota</taxon>
        <taxon>Gammaproteobacteria</taxon>
        <taxon>Enterobacterales</taxon>
        <taxon>Enterobacteriaceae</taxon>
        <taxon>Klebsiella/Raoultella group</taxon>
        <taxon>Klebsiella</taxon>
        <taxon>Klebsiella pneumoniae complex</taxon>
    </lineage>
</organism>
<gene>
    <name evidence="1" type="ORF">NUKP37_50910</name>
</gene>
<evidence type="ECO:0000313" key="1">
    <source>
        <dbReference type="EMBL" id="GKK03917.1"/>
    </source>
</evidence>
<dbReference type="AlphaFoldDB" id="A0A9P3PCC9"/>
<protein>
    <submittedName>
        <fullName evidence="1">Uncharacterized protein</fullName>
    </submittedName>
</protein>
<proteinExistence type="predicted"/>
<name>A0A9P3PCC9_KLEVA</name>
<dbReference type="Proteomes" id="UP001060507">
    <property type="component" value="Unassembled WGS sequence"/>
</dbReference>
<reference evidence="1" key="1">
    <citation type="journal article" date="2022" name="J. Appl. Microbiol.">
        <title>PCR-based ORF typing of Klebsiella pneumoniae for rapid identification of global clones and transmission events.</title>
        <authorList>
            <person name="Nonogaki R."/>
            <person name="Iijima A."/>
            <person name="Kawamura K."/>
            <person name="Kayama S."/>
            <person name="Sugai M."/>
            <person name="Yagi T."/>
            <person name="Arakawa Y."/>
            <person name="Doi Y."/>
            <person name="Suzuki M."/>
        </authorList>
    </citation>
    <scope>NUCLEOTIDE SEQUENCE</scope>
    <source>
        <strain evidence="1">NUKP-37</strain>
    </source>
</reference>
<evidence type="ECO:0000313" key="2">
    <source>
        <dbReference type="Proteomes" id="UP001060507"/>
    </source>
</evidence>
<comment type="caution">
    <text evidence="1">The sequence shown here is derived from an EMBL/GenBank/DDBJ whole genome shotgun (WGS) entry which is preliminary data.</text>
</comment>
<sequence>MLNACSSANKYLSAHEDAFIAYAGTEWTQAVNAVPVGLIRAFLLRIHAFEMKGESAPQSVAIGELRHAPSPQGSLYHFDMKQEPVLSVTSMYRPQISGVDMELLRSPAKRMMLARKLADNGETKAEV</sequence>
<accession>A0A9P3PCC9</accession>
<dbReference type="EMBL" id="BQTA01000029">
    <property type="protein sequence ID" value="GKK03917.1"/>
    <property type="molecule type" value="Genomic_DNA"/>
</dbReference>